<comment type="caution">
    <text evidence="2">The sequence shown here is derived from an EMBL/GenBank/DDBJ whole genome shotgun (WGS) entry which is preliminary data.</text>
</comment>
<keyword evidence="3" id="KW-1185">Reference proteome</keyword>
<organism evidence="2 3">
    <name type="scientific">Plectosphaerella cucumerina</name>
    <dbReference type="NCBI Taxonomy" id="40658"/>
    <lineage>
        <taxon>Eukaryota</taxon>
        <taxon>Fungi</taxon>
        <taxon>Dikarya</taxon>
        <taxon>Ascomycota</taxon>
        <taxon>Pezizomycotina</taxon>
        <taxon>Sordariomycetes</taxon>
        <taxon>Hypocreomycetidae</taxon>
        <taxon>Glomerellales</taxon>
        <taxon>Plectosphaerellaceae</taxon>
        <taxon>Plectosphaerella</taxon>
    </lineage>
</organism>
<dbReference type="AlphaFoldDB" id="A0A8K0TFF3"/>
<feature type="domain" description="SET" evidence="1">
    <location>
        <begin position="14"/>
        <end position="225"/>
    </location>
</feature>
<dbReference type="GO" id="GO:0016279">
    <property type="term" value="F:protein-lysine N-methyltransferase activity"/>
    <property type="evidence" value="ECO:0007669"/>
    <property type="project" value="InterPro"/>
</dbReference>
<dbReference type="CDD" id="cd19177">
    <property type="entry name" value="SET_SETD4"/>
    <property type="match status" value="1"/>
</dbReference>
<dbReference type="PANTHER" id="PTHR13271:SF137">
    <property type="entry name" value="SET DOMAIN-CONTAINING PROTEIN"/>
    <property type="match status" value="1"/>
</dbReference>
<dbReference type="EMBL" id="JAGPXD010000004">
    <property type="protein sequence ID" value="KAH7358553.1"/>
    <property type="molecule type" value="Genomic_DNA"/>
</dbReference>
<accession>A0A8K0TFF3</accession>
<evidence type="ECO:0000313" key="2">
    <source>
        <dbReference type="EMBL" id="KAH7358553.1"/>
    </source>
</evidence>
<dbReference type="PROSITE" id="PS50280">
    <property type="entry name" value="SET"/>
    <property type="match status" value="1"/>
</dbReference>
<dbReference type="OrthoDB" id="441812at2759"/>
<dbReference type="InterPro" id="IPR046341">
    <property type="entry name" value="SET_dom_sf"/>
</dbReference>
<reference evidence="2" key="1">
    <citation type="journal article" date="2021" name="Nat. Commun.">
        <title>Genetic determinants of endophytism in the Arabidopsis root mycobiome.</title>
        <authorList>
            <person name="Mesny F."/>
            <person name="Miyauchi S."/>
            <person name="Thiergart T."/>
            <person name="Pickel B."/>
            <person name="Atanasova L."/>
            <person name="Karlsson M."/>
            <person name="Huettel B."/>
            <person name="Barry K.W."/>
            <person name="Haridas S."/>
            <person name="Chen C."/>
            <person name="Bauer D."/>
            <person name="Andreopoulos W."/>
            <person name="Pangilinan J."/>
            <person name="LaButti K."/>
            <person name="Riley R."/>
            <person name="Lipzen A."/>
            <person name="Clum A."/>
            <person name="Drula E."/>
            <person name="Henrissat B."/>
            <person name="Kohler A."/>
            <person name="Grigoriev I.V."/>
            <person name="Martin F.M."/>
            <person name="Hacquard S."/>
        </authorList>
    </citation>
    <scope>NUCLEOTIDE SEQUENCE</scope>
    <source>
        <strain evidence="2">MPI-CAGE-AT-0016</strain>
    </source>
</reference>
<dbReference type="InterPro" id="IPR050600">
    <property type="entry name" value="SETD3_SETD6_MTase"/>
</dbReference>
<dbReference type="PANTHER" id="PTHR13271">
    <property type="entry name" value="UNCHARACTERIZED PUTATIVE METHYLTRANSFERASE"/>
    <property type="match status" value="1"/>
</dbReference>
<sequence length="382" mass="43077">MEAILKLIDWAKTQDIVLNGISPQAFEGRGIGLIATQKLKEGEVILEVPIRAIKTIETLPRSLTDALPKPPDMTVHGLLALDLALDASKFPQPWRDVLPSREDIATLPLTWDPRLHEHLPHAAKALLDKQKAKFAKDLATCKTAFPDLDDDAYRHAWLLVNSRTFYHTTKRSEKLPKEDHLSLQPVADLFNHAAHGCKVSFCKNSYTITTNRAYARGDEIPICYGRHSNDFLLVEYGFIVGDGTNEWDEVSLDGILLPRLRKSASRKRDLEDAGFWGRYVLDADTICFRTQVAVRSMVADASVWEPYSQGLEDEAPAWKVNDKLREIFEDFEDEIDDTIAKIEALAPGVGEPAQRDTLLRRWEQIRSLVRAALARLDEDGSE</sequence>
<protein>
    <recommendedName>
        <fullName evidence="1">SET domain-containing protein</fullName>
    </recommendedName>
</protein>
<evidence type="ECO:0000259" key="1">
    <source>
        <dbReference type="PROSITE" id="PS50280"/>
    </source>
</evidence>
<dbReference type="InterPro" id="IPR001214">
    <property type="entry name" value="SET_dom"/>
</dbReference>
<name>A0A8K0TFF3_9PEZI</name>
<dbReference type="Pfam" id="PF00856">
    <property type="entry name" value="SET"/>
    <property type="match status" value="1"/>
</dbReference>
<gene>
    <name evidence="2" type="ORF">B0T11DRAFT_284685</name>
</gene>
<proteinExistence type="predicted"/>
<dbReference type="Proteomes" id="UP000813385">
    <property type="component" value="Unassembled WGS sequence"/>
</dbReference>
<dbReference type="SUPFAM" id="SSF82199">
    <property type="entry name" value="SET domain"/>
    <property type="match status" value="1"/>
</dbReference>
<dbReference type="InterPro" id="IPR044429">
    <property type="entry name" value="SETD4_SET"/>
</dbReference>
<dbReference type="Gene3D" id="3.90.1410.10">
    <property type="entry name" value="set domain protein methyltransferase, domain 1"/>
    <property type="match status" value="1"/>
</dbReference>
<evidence type="ECO:0000313" key="3">
    <source>
        <dbReference type="Proteomes" id="UP000813385"/>
    </source>
</evidence>